<name>X1BK23_9ZZZZ</name>
<reference evidence="1" key="1">
    <citation type="journal article" date="2014" name="Front. Microbiol.">
        <title>High frequency of phylogenetically diverse reductive dehalogenase-homologous genes in deep subseafloor sedimentary metagenomes.</title>
        <authorList>
            <person name="Kawai M."/>
            <person name="Futagami T."/>
            <person name="Toyoda A."/>
            <person name="Takaki Y."/>
            <person name="Nishi S."/>
            <person name="Hori S."/>
            <person name="Arai W."/>
            <person name="Tsubouchi T."/>
            <person name="Morono Y."/>
            <person name="Uchiyama I."/>
            <person name="Ito T."/>
            <person name="Fujiyama A."/>
            <person name="Inagaki F."/>
            <person name="Takami H."/>
        </authorList>
    </citation>
    <scope>NUCLEOTIDE SEQUENCE</scope>
    <source>
        <strain evidence="1">Expedition CK06-06</strain>
    </source>
</reference>
<proteinExistence type="predicted"/>
<evidence type="ECO:0000313" key="1">
    <source>
        <dbReference type="EMBL" id="GAG72431.1"/>
    </source>
</evidence>
<feature type="non-terminal residue" evidence="1">
    <location>
        <position position="43"/>
    </location>
</feature>
<dbReference type="EMBL" id="BART01003141">
    <property type="protein sequence ID" value="GAG72431.1"/>
    <property type="molecule type" value="Genomic_DNA"/>
</dbReference>
<dbReference type="AlphaFoldDB" id="X1BK23"/>
<comment type="caution">
    <text evidence="1">The sequence shown here is derived from an EMBL/GenBank/DDBJ whole genome shotgun (WGS) entry which is preliminary data.</text>
</comment>
<gene>
    <name evidence="1" type="ORF">S01H4_08918</name>
</gene>
<sequence>MREREESVAIKEMTLIDEKETNRRIKKVEWKNIWIGIIFFITG</sequence>
<protein>
    <submittedName>
        <fullName evidence="1">Uncharacterized protein</fullName>
    </submittedName>
</protein>
<organism evidence="1">
    <name type="scientific">marine sediment metagenome</name>
    <dbReference type="NCBI Taxonomy" id="412755"/>
    <lineage>
        <taxon>unclassified sequences</taxon>
        <taxon>metagenomes</taxon>
        <taxon>ecological metagenomes</taxon>
    </lineage>
</organism>
<accession>X1BK23</accession>